<dbReference type="GO" id="GO:0004521">
    <property type="term" value="F:RNA endonuclease activity"/>
    <property type="evidence" value="ECO:0007669"/>
    <property type="project" value="InterPro"/>
</dbReference>
<dbReference type="AlphaFoldDB" id="A0A183UPH0"/>
<dbReference type="InterPro" id="IPR026770">
    <property type="entry name" value="RNase_K"/>
</dbReference>
<evidence type="ECO:0000256" key="3">
    <source>
        <dbReference type="ARBA" id="ARBA00022692"/>
    </source>
</evidence>
<dbReference type="WBParaSite" id="TCNE_0001039001-mRNA-1">
    <property type="protein sequence ID" value="TCNE_0001039001-mRNA-1"/>
    <property type="gene ID" value="TCNE_0001039001"/>
</dbReference>
<evidence type="ECO:0000256" key="1">
    <source>
        <dbReference type="ARBA" id="ARBA00004141"/>
    </source>
</evidence>
<evidence type="ECO:0000256" key="2">
    <source>
        <dbReference type="ARBA" id="ARBA00008458"/>
    </source>
</evidence>
<dbReference type="Proteomes" id="UP000050794">
    <property type="component" value="Unassembled WGS sequence"/>
</dbReference>
<reference evidence="8" key="1">
    <citation type="submission" date="2016-06" db="UniProtKB">
        <authorList>
            <consortium name="WormBaseParasite"/>
        </authorList>
    </citation>
    <scope>IDENTIFICATION</scope>
</reference>
<dbReference type="PANTHER" id="PTHR31733">
    <property type="entry name" value="RIBONUCLEASE KAPPA"/>
    <property type="match status" value="1"/>
</dbReference>
<organism evidence="7 8">
    <name type="scientific">Toxocara canis</name>
    <name type="common">Canine roundworm</name>
    <dbReference type="NCBI Taxonomy" id="6265"/>
    <lineage>
        <taxon>Eukaryota</taxon>
        <taxon>Metazoa</taxon>
        <taxon>Ecdysozoa</taxon>
        <taxon>Nematoda</taxon>
        <taxon>Chromadorea</taxon>
        <taxon>Rhabditida</taxon>
        <taxon>Spirurina</taxon>
        <taxon>Ascaridomorpha</taxon>
        <taxon>Ascaridoidea</taxon>
        <taxon>Toxocaridae</taxon>
        <taxon>Toxocara</taxon>
    </lineage>
</organism>
<name>A0A183UPH0_TOXCA</name>
<evidence type="ECO:0000313" key="6">
    <source>
        <dbReference type="EMBL" id="VDM41711.1"/>
    </source>
</evidence>
<evidence type="ECO:0000313" key="8">
    <source>
        <dbReference type="WBParaSite" id="TCNE_0001039001-mRNA-1"/>
    </source>
</evidence>
<evidence type="ECO:0000256" key="4">
    <source>
        <dbReference type="ARBA" id="ARBA00022989"/>
    </source>
</evidence>
<accession>A0A183UPH0</accession>
<comment type="similarity">
    <text evidence="2">Belongs to the RNase K family.</text>
</comment>
<gene>
    <name evidence="6" type="ORF">TCNE_LOCUS10390</name>
</gene>
<keyword evidence="3" id="KW-0812">Transmembrane</keyword>
<proteinExistence type="inferred from homology"/>
<keyword evidence="7" id="KW-1185">Reference proteome</keyword>
<evidence type="ECO:0000256" key="5">
    <source>
        <dbReference type="ARBA" id="ARBA00023136"/>
    </source>
</evidence>
<comment type="subcellular location">
    <subcellularLocation>
        <location evidence="1">Membrane</location>
        <topology evidence="1">Multi-pass membrane protein</topology>
    </subcellularLocation>
</comment>
<dbReference type="EMBL" id="UYWY01020484">
    <property type="protein sequence ID" value="VDM41711.1"/>
    <property type="molecule type" value="Genomic_DNA"/>
</dbReference>
<dbReference type="GO" id="GO:0016020">
    <property type="term" value="C:membrane"/>
    <property type="evidence" value="ECO:0007669"/>
    <property type="project" value="UniProtKB-SubCell"/>
</dbReference>
<protein>
    <submittedName>
        <fullName evidence="6 8">Uncharacterized protein</fullName>
    </submittedName>
</protein>
<sequence>MGPSVGSIGMMARAQATADEVDVTTKWWDDYPTSKYMEMARPQEAYCSYLTNVWSKSKRLARSASYTNLTYIREAEHDYPIRRSSSVSSLAPSLALPQHFRQAERIVHTVPVYKPHIYNWYSKAYSPAKWIDTHETIRRPLYRTLAFEPYPHSSHVPYYNFQTERIFANKRLEDQISYVQGSQRYLDKYVSARLKADDFAQHYAYTAYEWRTPQDHAFNRHFMFGERVFIPHAPGNPHSYARAEMLRRLYVTTGRFRFA</sequence>
<keyword evidence="4" id="KW-1133">Transmembrane helix</keyword>
<evidence type="ECO:0000313" key="7">
    <source>
        <dbReference type="Proteomes" id="UP000050794"/>
    </source>
</evidence>
<keyword evidence="5" id="KW-0472">Membrane</keyword>
<reference evidence="6 7" key="2">
    <citation type="submission" date="2018-11" db="EMBL/GenBank/DDBJ databases">
        <authorList>
            <consortium name="Pathogen Informatics"/>
        </authorList>
    </citation>
    <scope>NUCLEOTIDE SEQUENCE [LARGE SCALE GENOMIC DNA]</scope>
</reference>